<evidence type="ECO:0000313" key="2">
    <source>
        <dbReference type="EMBL" id="HIU46444.1"/>
    </source>
</evidence>
<reference evidence="2" key="2">
    <citation type="journal article" date="2021" name="PeerJ">
        <title>Extensive microbial diversity within the chicken gut microbiome revealed by metagenomics and culture.</title>
        <authorList>
            <person name="Gilroy R."/>
            <person name="Ravi A."/>
            <person name="Getino M."/>
            <person name="Pursley I."/>
            <person name="Horton D.L."/>
            <person name="Alikhan N.F."/>
            <person name="Baker D."/>
            <person name="Gharbi K."/>
            <person name="Hall N."/>
            <person name="Watson M."/>
            <person name="Adriaenssens E.M."/>
            <person name="Foster-Nyarko E."/>
            <person name="Jarju S."/>
            <person name="Secka A."/>
            <person name="Antonio M."/>
            <person name="Oren A."/>
            <person name="Chaudhuri R.R."/>
            <person name="La Ragione R."/>
            <person name="Hildebrand F."/>
            <person name="Pallen M.J."/>
        </authorList>
    </citation>
    <scope>NUCLEOTIDE SEQUENCE</scope>
    <source>
        <strain evidence="2">ChiSxjej2B14-8506</strain>
    </source>
</reference>
<organism evidence="2 3">
    <name type="scientific">Candidatus Fimadaptatus faecigallinarum</name>
    <dbReference type="NCBI Taxonomy" id="2840814"/>
    <lineage>
        <taxon>Bacteria</taxon>
        <taxon>Bacillati</taxon>
        <taxon>Bacillota</taxon>
        <taxon>Clostridia</taxon>
        <taxon>Eubacteriales</taxon>
        <taxon>Candidatus Fimadaptatus</taxon>
    </lineage>
</organism>
<feature type="transmembrane region" description="Helical" evidence="1">
    <location>
        <begin position="40"/>
        <end position="61"/>
    </location>
</feature>
<evidence type="ECO:0000313" key="3">
    <source>
        <dbReference type="Proteomes" id="UP000824123"/>
    </source>
</evidence>
<accession>A0A9D1S401</accession>
<dbReference type="AlphaFoldDB" id="A0A9D1S401"/>
<keyword evidence="1" id="KW-0812">Transmembrane</keyword>
<reference evidence="2" key="1">
    <citation type="submission" date="2020-10" db="EMBL/GenBank/DDBJ databases">
        <authorList>
            <person name="Gilroy R."/>
        </authorList>
    </citation>
    <scope>NUCLEOTIDE SEQUENCE</scope>
    <source>
        <strain evidence="2">ChiSxjej2B14-8506</strain>
    </source>
</reference>
<name>A0A9D1S401_9FIRM</name>
<feature type="transmembrane region" description="Helical" evidence="1">
    <location>
        <begin position="112"/>
        <end position="132"/>
    </location>
</feature>
<feature type="transmembrane region" description="Helical" evidence="1">
    <location>
        <begin position="12"/>
        <end position="34"/>
    </location>
</feature>
<gene>
    <name evidence="2" type="ORF">IAC59_04225</name>
</gene>
<protein>
    <submittedName>
        <fullName evidence="2">Uncharacterized protein</fullName>
    </submittedName>
</protein>
<keyword evidence="1" id="KW-0472">Membrane</keyword>
<feature type="transmembrane region" description="Helical" evidence="1">
    <location>
        <begin position="82"/>
        <end position="106"/>
    </location>
</feature>
<comment type="caution">
    <text evidence="2">The sequence shown here is derived from an EMBL/GenBank/DDBJ whole genome shotgun (WGS) entry which is preliminary data.</text>
</comment>
<sequence>MPPTVYKSEEQLIKAFIARLVGLSVVAGLLGVVLADFNMALGVTMGLLVGAGISLLTLFGFTDRRICKFDTQHCKHGWLGVLLRKPATLGIVLPMAMLVVAALIALSCLSGTPMYSLGLVYLAVLICVGLALGKAIRRWRSK</sequence>
<dbReference type="EMBL" id="DVNK01000030">
    <property type="protein sequence ID" value="HIU46444.1"/>
    <property type="molecule type" value="Genomic_DNA"/>
</dbReference>
<proteinExistence type="predicted"/>
<evidence type="ECO:0000256" key="1">
    <source>
        <dbReference type="SAM" id="Phobius"/>
    </source>
</evidence>
<dbReference type="Proteomes" id="UP000824123">
    <property type="component" value="Unassembled WGS sequence"/>
</dbReference>
<keyword evidence="1" id="KW-1133">Transmembrane helix</keyword>